<sequence length="140" mass="15016">MKLSLHLGTLLCAALAWSSSAAAVGDNEALDKRAPTYYCGSGNVPSSGDCDTLYNNILSGATFANLETADPRSLRHQGCFVSWSDNVVGNARDLLPYIRTLKDECVKKKKQSGIVKDVHLQDQAKGTAICVSNRGTNCHN</sequence>
<comment type="caution">
    <text evidence="1">The sequence shown here is derived from an EMBL/GenBank/DDBJ whole genome shotgun (WGS) entry which is preliminary data.</text>
</comment>
<keyword evidence="2" id="KW-1185">Reference proteome</keyword>
<name>A0ACC1QQ90_9HYPO</name>
<protein>
    <submittedName>
        <fullName evidence="1">Uncharacterized protein</fullName>
    </submittedName>
</protein>
<dbReference type="EMBL" id="JANAKD010000806">
    <property type="protein sequence ID" value="KAJ3488080.1"/>
    <property type="molecule type" value="Genomic_DNA"/>
</dbReference>
<organism evidence="1 2">
    <name type="scientific">Lecanicillium saksenae</name>
    <dbReference type="NCBI Taxonomy" id="468837"/>
    <lineage>
        <taxon>Eukaryota</taxon>
        <taxon>Fungi</taxon>
        <taxon>Dikarya</taxon>
        <taxon>Ascomycota</taxon>
        <taxon>Pezizomycotina</taxon>
        <taxon>Sordariomycetes</taxon>
        <taxon>Hypocreomycetidae</taxon>
        <taxon>Hypocreales</taxon>
        <taxon>Cordycipitaceae</taxon>
        <taxon>Lecanicillium</taxon>
    </lineage>
</organism>
<evidence type="ECO:0000313" key="1">
    <source>
        <dbReference type="EMBL" id="KAJ3488080.1"/>
    </source>
</evidence>
<gene>
    <name evidence="1" type="ORF">NLG97_g6263</name>
</gene>
<evidence type="ECO:0000313" key="2">
    <source>
        <dbReference type="Proteomes" id="UP001148737"/>
    </source>
</evidence>
<dbReference type="Proteomes" id="UP001148737">
    <property type="component" value="Unassembled WGS sequence"/>
</dbReference>
<accession>A0ACC1QQ90</accession>
<reference evidence="1" key="1">
    <citation type="submission" date="2022-07" db="EMBL/GenBank/DDBJ databases">
        <title>Genome Sequence of Lecanicillium saksenae.</title>
        <authorList>
            <person name="Buettner E."/>
        </authorList>
    </citation>
    <scope>NUCLEOTIDE SEQUENCE</scope>
    <source>
        <strain evidence="1">VT-O1</strain>
    </source>
</reference>
<proteinExistence type="predicted"/>